<dbReference type="EMBL" id="CALNXK010000027">
    <property type="protein sequence ID" value="CAH3114925.1"/>
    <property type="molecule type" value="Genomic_DNA"/>
</dbReference>
<feature type="region of interest" description="Disordered" evidence="9">
    <location>
        <begin position="307"/>
        <end position="379"/>
    </location>
</feature>
<keyword evidence="8" id="KW-0862">Zinc</keyword>
<dbReference type="InterPro" id="IPR036691">
    <property type="entry name" value="Endo/exonu/phosph_ase_sf"/>
</dbReference>
<comment type="cofactor">
    <cofactor evidence="2">
        <name>Mg(2+)</name>
        <dbReference type="ChEBI" id="CHEBI:18420"/>
    </cofactor>
</comment>
<dbReference type="InterPro" id="IPR004808">
    <property type="entry name" value="AP_endonuc_1"/>
</dbReference>
<dbReference type="InterPro" id="IPR005135">
    <property type="entry name" value="Endo/exonuclease/phosphatase"/>
</dbReference>
<sequence length="754" mass="82576">MALRAFRRTVSLDVSQLAVTNDRKKVCELIVNHFANHKIHAVQFVGTAAKVTFAVEASKQEVINHQAINISGVQCAVRGGGPRAQNVLIYNYPVEGSEESIRRVLGAYGVIERISFRHWTHLTDVSDGVRVVRMTRRLAIPRNLSIAEVNVKVAYAGQQQVCDLCHAPGHIARACPLRDKCFQCGLEGHFSRDCPQRVGYRDRDAVLDPSDPTPAEAAGRSAVRNDPPVTGTVPDVSQPDADLDSVSDDDLTPSVDPTPSGSSSMDCRDNQLDELSSQPLFTPSASSVADPDSLQGVTIDSAFGLNKKKVNSSDNNSSSSNNDISNGNKNGNKHSDNDKSTTNKNGNIHSDNDKSITNKNGNIHSDNGKLHNSKESDINDNVEYIGQGVLAGRENNSEMELAVDSQKRSHPDSDSVDSVDSVSFAMPKVLPPRSSKKKPAVVVSPGTSRPVAVDHDHDRSRSRSPKRSSSASRPPSFGSHALPPSIACGLLQWLRSLSVVPDVVCLQETHCVSDVECQSWFRSSGFHCVVSPGSQKSCGCIILFRPCLSLVNFSSDDSGRFVLCEFRFQGKLFRVVSLYAPNRNPARDQFLDQVSSWVDPAVPTVICGDFNTVFDRSLDRTGSVVSDTSRESTSILSRLFDDCCVIDIWRYLHPSSSGYTWMHPDGSVFSRIDLVGCPYVWVPSVSSCEIVPCPFSDHCAVLLCVAVPDVVPPGPGLWKLNTSILEESDYVRQIENLWSRWRDQKERFPSLAKW</sequence>
<evidence type="ECO:0000256" key="4">
    <source>
        <dbReference type="ARBA" id="ARBA00012115"/>
    </source>
</evidence>
<dbReference type="Pfam" id="PF03372">
    <property type="entry name" value="Exo_endo_phos"/>
    <property type="match status" value="1"/>
</dbReference>
<evidence type="ECO:0000259" key="10">
    <source>
        <dbReference type="PROSITE" id="PS50158"/>
    </source>
</evidence>
<keyword evidence="6" id="KW-0378">Hydrolase</keyword>
<feature type="compositionally biased region" description="Low complexity" evidence="9">
    <location>
        <begin position="467"/>
        <end position="476"/>
    </location>
</feature>
<accession>A0ABN8NMB6</accession>
<reference evidence="11 12" key="1">
    <citation type="submission" date="2022-05" db="EMBL/GenBank/DDBJ databases">
        <authorList>
            <consortium name="Genoscope - CEA"/>
            <person name="William W."/>
        </authorList>
    </citation>
    <scope>NUCLEOTIDE SEQUENCE [LARGE SCALE GENOMIC DNA]</scope>
</reference>
<comment type="caution">
    <text evidence="11">The sequence shown here is derived from an EMBL/GenBank/DDBJ whole genome shotgun (WGS) entry which is preliminary data.</text>
</comment>
<evidence type="ECO:0000256" key="7">
    <source>
        <dbReference type="ARBA" id="ARBA00022842"/>
    </source>
</evidence>
<organism evidence="11 12">
    <name type="scientific">Porites lobata</name>
    <dbReference type="NCBI Taxonomy" id="104759"/>
    <lineage>
        <taxon>Eukaryota</taxon>
        <taxon>Metazoa</taxon>
        <taxon>Cnidaria</taxon>
        <taxon>Anthozoa</taxon>
        <taxon>Hexacorallia</taxon>
        <taxon>Scleractinia</taxon>
        <taxon>Fungiina</taxon>
        <taxon>Poritidae</taxon>
        <taxon>Porites</taxon>
    </lineage>
</organism>
<dbReference type="Proteomes" id="UP001159405">
    <property type="component" value="Unassembled WGS sequence"/>
</dbReference>
<dbReference type="SMART" id="SM00343">
    <property type="entry name" value="ZnF_C2HC"/>
    <property type="match status" value="2"/>
</dbReference>
<keyword evidence="8" id="KW-0863">Zinc-finger</keyword>
<evidence type="ECO:0000313" key="11">
    <source>
        <dbReference type="EMBL" id="CAH3114925.1"/>
    </source>
</evidence>
<feature type="region of interest" description="Disordered" evidence="9">
    <location>
        <begin position="398"/>
        <end position="478"/>
    </location>
</feature>
<evidence type="ECO:0000256" key="6">
    <source>
        <dbReference type="ARBA" id="ARBA00022801"/>
    </source>
</evidence>
<gene>
    <name evidence="11" type="ORF">PLOB_00022808</name>
</gene>
<keyword evidence="7" id="KW-0460">Magnesium</keyword>
<dbReference type="SUPFAM" id="SSF56219">
    <property type="entry name" value="DNase I-like"/>
    <property type="match status" value="1"/>
</dbReference>
<dbReference type="Gene3D" id="4.10.60.10">
    <property type="entry name" value="Zinc finger, CCHC-type"/>
    <property type="match status" value="1"/>
</dbReference>
<dbReference type="InterPro" id="IPR036875">
    <property type="entry name" value="Znf_CCHC_sf"/>
</dbReference>
<evidence type="ECO:0000256" key="8">
    <source>
        <dbReference type="PROSITE-ProRule" id="PRU00047"/>
    </source>
</evidence>
<proteinExistence type="inferred from homology"/>
<dbReference type="CDD" id="cd09076">
    <property type="entry name" value="L1-EN"/>
    <property type="match status" value="1"/>
</dbReference>
<feature type="compositionally biased region" description="Basic and acidic residues" evidence="9">
    <location>
        <begin position="452"/>
        <end position="461"/>
    </location>
</feature>
<feature type="compositionally biased region" description="Low complexity" evidence="9">
    <location>
        <begin position="312"/>
        <end position="330"/>
    </location>
</feature>
<dbReference type="EC" id="3.1.11.2" evidence="4"/>
<dbReference type="InterPro" id="IPR001878">
    <property type="entry name" value="Znf_CCHC"/>
</dbReference>
<evidence type="ECO:0000256" key="3">
    <source>
        <dbReference type="ARBA" id="ARBA00007092"/>
    </source>
</evidence>
<comment type="catalytic activity">
    <reaction evidence="1">
        <text>Exonucleolytic cleavage in the 3'- to 5'-direction to yield nucleoside 5'-phosphates.</text>
        <dbReference type="EC" id="3.1.11.2"/>
    </reaction>
</comment>
<dbReference type="Gene3D" id="3.60.10.10">
    <property type="entry name" value="Endonuclease/exonuclease/phosphatase"/>
    <property type="match status" value="1"/>
</dbReference>
<evidence type="ECO:0000256" key="5">
    <source>
        <dbReference type="ARBA" id="ARBA00022723"/>
    </source>
</evidence>
<evidence type="ECO:0000256" key="9">
    <source>
        <dbReference type="SAM" id="MobiDB-lite"/>
    </source>
</evidence>
<feature type="compositionally biased region" description="Acidic residues" evidence="9">
    <location>
        <begin position="241"/>
        <end position="251"/>
    </location>
</feature>
<name>A0ABN8NMB6_9CNID</name>
<evidence type="ECO:0000256" key="2">
    <source>
        <dbReference type="ARBA" id="ARBA00001946"/>
    </source>
</evidence>
<dbReference type="SUPFAM" id="SSF57756">
    <property type="entry name" value="Retrovirus zinc finger-like domains"/>
    <property type="match status" value="1"/>
</dbReference>
<dbReference type="PANTHER" id="PTHR22748:SF26">
    <property type="entry name" value="ENDONUCLEASE_EXONUCLEASE_PHOSPHATASE DOMAIN-CONTAINING PROTEIN"/>
    <property type="match status" value="1"/>
</dbReference>
<dbReference type="PROSITE" id="PS50158">
    <property type="entry name" value="ZF_CCHC"/>
    <property type="match status" value="1"/>
</dbReference>
<dbReference type="Pfam" id="PF00098">
    <property type="entry name" value="zf-CCHC"/>
    <property type="match status" value="1"/>
</dbReference>
<feature type="region of interest" description="Disordered" evidence="9">
    <location>
        <begin position="203"/>
        <end position="270"/>
    </location>
</feature>
<protein>
    <recommendedName>
        <fullName evidence="4">exodeoxyribonuclease III</fullName>
        <ecNumber evidence="4">3.1.11.2</ecNumber>
    </recommendedName>
</protein>
<feature type="domain" description="CCHC-type" evidence="10">
    <location>
        <begin position="180"/>
        <end position="196"/>
    </location>
</feature>
<dbReference type="PANTHER" id="PTHR22748">
    <property type="entry name" value="AP ENDONUCLEASE"/>
    <property type="match status" value="1"/>
</dbReference>
<evidence type="ECO:0000313" key="12">
    <source>
        <dbReference type="Proteomes" id="UP001159405"/>
    </source>
</evidence>
<feature type="compositionally biased region" description="Basic and acidic residues" evidence="9">
    <location>
        <begin position="366"/>
        <end position="377"/>
    </location>
</feature>
<keyword evidence="12" id="KW-1185">Reference proteome</keyword>
<evidence type="ECO:0000256" key="1">
    <source>
        <dbReference type="ARBA" id="ARBA00000493"/>
    </source>
</evidence>
<comment type="similarity">
    <text evidence="3">Belongs to the DNA repair enzymes AP/ExoA family.</text>
</comment>
<keyword evidence="5" id="KW-0479">Metal-binding</keyword>